<dbReference type="Pfam" id="PF00300">
    <property type="entry name" value="His_Phos_1"/>
    <property type="match status" value="1"/>
</dbReference>
<dbReference type="AlphaFoldDB" id="A0AAW8NP62"/>
<comment type="caution">
    <text evidence="2">The sequence shown here is derived from an EMBL/GenBank/DDBJ whole genome shotgun (WGS) entry which is preliminary data.</text>
</comment>
<reference evidence="2" key="2">
    <citation type="submission" date="2022-11" db="EMBL/GenBank/DDBJ databases">
        <title>Prophages regulate Shewanella fidelis motility and biofilm formation: implications for gut colonization dynamics in Ciona robusta.</title>
        <authorList>
            <person name="Natarajan O."/>
            <person name="Gibboney S.L."/>
            <person name="Young M.N."/>
            <person name="Lim S.J."/>
            <person name="Pluta N."/>
            <person name="Atkinson C.G.F."/>
            <person name="Leigh B.A."/>
            <person name="Liberti A."/>
            <person name="Kees E."/>
            <person name="Breitbart M."/>
            <person name="Gralnick J."/>
            <person name="Dishaw L.J."/>
        </authorList>
    </citation>
    <scope>NUCLEOTIDE SEQUENCE</scope>
    <source>
        <strain evidence="2">3313</strain>
    </source>
</reference>
<dbReference type="Gene3D" id="3.40.50.1240">
    <property type="entry name" value="Phosphoglycerate mutase-like"/>
    <property type="match status" value="1"/>
</dbReference>
<dbReference type="Proteomes" id="UP001271263">
    <property type="component" value="Unassembled WGS sequence"/>
</dbReference>
<evidence type="ECO:0000313" key="2">
    <source>
        <dbReference type="EMBL" id="MDR8524983.1"/>
    </source>
</evidence>
<dbReference type="InterPro" id="IPR029033">
    <property type="entry name" value="His_PPase_superfam"/>
</dbReference>
<dbReference type="Proteomes" id="UP001259340">
    <property type="component" value="Unassembled WGS sequence"/>
</dbReference>
<gene>
    <name evidence="2" type="ORF">OS133_15280</name>
    <name evidence="3" type="ORF">OS134_03140</name>
</gene>
<evidence type="ECO:0000313" key="5">
    <source>
        <dbReference type="Proteomes" id="UP001271263"/>
    </source>
</evidence>
<reference evidence="3 5" key="1">
    <citation type="journal article" date="2022" name="bioRxiv">
        <title>Prophages regulate Shewanella fidelis 3313 motility and biofilm formation: implications for gut colonization dynamics in Ciona robusta.</title>
        <authorList>
            <person name="Natarajan O."/>
            <person name="Gibboney S.L."/>
            <person name="Young M.N."/>
            <person name="Lim S.J."/>
            <person name="Pluta N."/>
            <person name="Atkinson C.G."/>
            <person name="Leigh B.A."/>
            <person name="Liberti A."/>
            <person name="Kees E.D."/>
            <person name="Breitbart M."/>
            <person name="Gralnick J.A."/>
            <person name="Dishaw L.J."/>
        </authorList>
    </citation>
    <scope>NUCLEOTIDE SEQUENCE [LARGE SCALE GENOMIC DNA]</scope>
    <source>
        <strain evidence="3 5">JG4066</strain>
    </source>
</reference>
<protein>
    <submittedName>
        <fullName evidence="2">Histidine phosphatase family protein</fullName>
    </submittedName>
</protein>
<keyword evidence="1" id="KW-0732">Signal</keyword>
<feature type="chain" id="PRO_5043532813" evidence="1">
    <location>
        <begin position="29"/>
        <end position="196"/>
    </location>
</feature>
<name>A0AAW8NP62_9GAMM</name>
<dbReference type="SUPFAM" id="SSF53254">
    <property type="entry name" value="Phosphoglycerate mutase-like"/>
    <property type="match status" value="1"/>
</dbReference>
<dbReference type="EMBL" id="JAPMLE010000001">
    <property type="protein sequence ID" value="MDR8524983.1"/>
    <property type="molecule type" value="Genomic_DNA"/>
</dbReference>
<dbReference type="EMBL" id="JAPMLD010000001">
    <property type="protein sequence ID" value="MDW4823065.1"/>
    <property type="molecule type" value="Genomic_DNA"/>
</dbReference>
<organism evidence="2 4">
    <name type="scientific">Shewanella fidelis</name>
    <dbReference type="NCBI Taxonomy" id="173509"/>
    <lineage>
        <taxon>Bacteria</taxon>
        <taxon>Pseudomonadati</taxon>
        <taxon>Pseudomonadota</taxon>
        <taxon>Gammaproteobacteria</taxon>
        <taxon>Alteromonadales</taxon>
        <taxon>Shewanellaceae</taxon>
        <taxon>Shewanella</taxon>
    </lineage>
</organism>
<dbReference type="InterPro" id="IPR013078">
    <property type="entry name" value="His_Pase_superF_clade-1"/>
</dbReference>
<accession>A0AAW8NP62</accession>
<evidence type="ECO:0000313" key="4">
    <source>
        <dbReference type="Proteomes" id="UP001259340"/>
    </source>
</evidence>
<evidence type="ECO:0000313" key="3">
    <source>
        <dbReference type="EMBL" id="MDW4823065.1"/>
    </source>
</evidence>
<proteinExistence type="predicted"/>
<sequence>MRLISRHPLKFITLFIISSFMNCSVVFAAQEGNIKQQTNTQTPATTNVTVKQVLLVRHAEKSQINSQDPQLSAAGMQRAQALAEQLASVALSQLIASDYQRTQLTLAPLAKEKALTLTVASTKSGISAHIKHIVALVKQEQGNSLIAGHSNTLPLIISALGGPNIGTISESSYGGIYQLQLKQNGKVILTQSHFGQ</sequence>
<feature type="signal peptide" evidence="1">
    <location>
        <begin position="1"/>
        <end position="28"/>
    </location>
</feature>
<keyword evidence="5" id="KW-1185">Reference proteome</keyword>
<dbReference type="CDD" id="cd07040">
    <property type="entry name" value="HP"/>
    <property type="match status" value="1"/>
</dbReference>
<evidence type="ECO:0000256" key="1">
    <source>
        <dbReference type="SAM" id="SignalP"/>
    </source>
</evidence>
<dbReference type="RefSeq" id="WP_310655332.1">
    <property type="nucleotide sequence ID" value="NZ_JAPMLA010000002.1"/>
</dbReference>